<keyword evidence="2" id="KW-0805">Transcription regulation</keyword>
<name>A0A846M6Q6_9SPHN</name>
<reference evidence="7 8" key="1">
    <citation type="submission" date="2020-03" db="EMBL/GenBank/DDBJ databases">
        <title>Genomic Encyclopedia of Type Strains, Phase IV (KMG-IV): sequencing the most valuable type-strain genomes for metagenomic binning, comparative biology and taxonomic classification.</title>
        <authorList>
            <person name="Goeker M."/>
        </authorList>
    </citation>
    <scope>NUCLEOTIDE SEQUENCE [LARGE SCALE GENOMIC DNA]</scope>
    <source>
        <strain evidence="7 8">DSM 21299</strain>
    </source>
</reference>
<accession>A0A846M6Q6</accession>
<evidence type="ECO:0000256" key="2">
    <source>
        <dbReference type="ARBA" id="ARBA00023015"/>
    </source>
</evidence>
<evidence type="ECO:0000256" key="3">
    <source>
        <dbReference type="ARBA" id="ARBA00023082"/>
    </source>
</evidence>
<proteinExistence type="inferred from homology"/>
<feature type="domain" description="RNA polymerase sigma-70 region 2" evidence="5">
    <location>
        <begin position="26"/>
        <end position="84"/>
    </location>
</feature>
<dbReference type="PANTHER" id="PTHR43133:SF63">
    <property type="entry name" value="RNA POLYMERASE SIGMA FACTOR FECI-RELATED"/>
    <property type="match status" value="1"/>
</dbReference>
<dbReference type="SUPFAM" id="SSF88659">
    <property type="entry name" value="Sigma3 and sigma4 domains of RNA polymerase sigma factors"/>
    <property type="match status" value="1"/>
</dbReference>
<dbReference type="InterPro" id="IPR013325">
    <property type="entry name" value="RNA_pol_sigma_r2"/>
</dbReference>
<evidence type="ECO:0000256" key="4">
    <source>
        <dbReference type="ARBA" id="ARBA00023163"/>
    </source>
</evidence>
<dbReference type="Pfam" id="PF04542">
    <property type="entry name" value="Sigma70_r2"/>
    <property type="match status" value="1"/>
</dbReference>
<dbReference type="SUPFAM" id="SSF88946">
    <property type="entry name" value="Sigma2 domain of RNA polymerase sigma factors"/>
    <property type="match status" value="1"/>
</dbReference>
<evidence type="ECO:0000256" key="1">
    <source>
        <dbReference type="ARBA" id="ARBA00010641"/>
    </source>
</evidence>
<organism evidence="7 8">
    <name type="scientific">Sphingobium vermicomposti</name>
    <dbReference type="NCBI Taxonomy" id="529005"/>
    <lineage>
        <taxon>Bacteria</taxon>
        <taxon>Pseudomonadati</taxon>
        <taxon>Pseudomonadota</taxon>
        <taxon>Alphaproteobacteria</taxon>
        <taxon>Sphingomonadales</taxon>
        <taxon>Sphingomonadaceae</taxon>
        <taxon>Sphingobium</taxon>
    </lineage>
</organism>
<sequence length="178" mass="19805">MGRAEENVEGSNGLEQLSLFITQRADLLRYISIIAADAMLAEDIVQEAWVRFNAAAATQTIHEPRRFLFRIARNLALDDRRRRGLEEKLFTGDNEKALFVASDAPSVERSVEAASELVLIRAALAKLPDRTRQAFLLHRVEGLTLVEIGARLGVSKSVAHELVTDAVEHCRAICRRGT</sequence>
<protein>
    <submittedName>
        <fullName evidence="7">RNA polymerase sigma-70 factor (ECF subfamily)</fullName>
    </submittedName>
</protein>
<dbReference type="Pfam" id="PF08281">
    <property type="entry name" value="Sigma70_r4_2"/>
    <property type="match status" value="1"/>
</dbReference>
<dbReference type="EMBL" id="JAASQR010000004">
    <property type="protein sequence ID" value="NIJ17967.1"/>
    <property type="molecule type" value="Genomic_DNA"/>
</dbReference>
<feature type="domain" description="RNA polymerase sigma factor 70 region 4 type 2" evidence="6">
    <location>
        <begin position="119"/>
        <end position="168"/>
    </location>
</feature>
<evidence type="ECO:0000259" key="5">
    <source>
        <dbReference type="Pfam" id="PF04542"/>
    </source>
</evidence>
<evidence type="ECO:0000313" key="8">
    <source>
        <dbReference type="Proteomes" id="UP000576821"/>
    </source>
</evidence>
<dbReference type="InterPro" id="IPR039425">
    <property type="entry name" value="RNA_pol_sigma-70-like"/>
</dbReference>
<dbReference type="PANTHER" id="PTHR43133">
    <property type="entry name" value="RNA POLYMERASE ECF-TYPE SIGMA FACTO"/>
    <property type="match status" value="1"/>
</dbReference>
<dbReference type="InterPro" id="IPR036388">
    <property type="entry name" value="WH-like_DNA-bd_sf"/>
</dbReference>
<dbReference type="NCBIfam" id="TIGR02937">
    <property type="entry name" value="sigma70-ECF"/>
    <property type="match status" value="1"/>
</dbReference>
<keyword evidence="3" id="KW-0731">Sigma factor</keyword>
<dbReference type="InterPro" id="IPR013324">
    <property type="entry name" value="RNA_pol_sigma_r3/r4-like"/>
</dbReference>
<dbReference type="InterPro" id="IPR007627">
    <property type="entry name" value="RNA_pol_sigma70_r2"/>
</dbReference>
<comment type="caution">
    <text evidence="7">The sequence shown here is derived from an EMBL/GenBank/DDBJ whole genome shotgun (WGS) entry which is preliminary data.</text>
</comment>
<dbReference type="GO" id="GO:0006352">
    <property type="term" value="P:DNA-templated transcription initiation"/>
    <property type="evidence" value="ECO:0007669"/>
    <property type="project" value="InterPro"/>
</dbReference>
<dbReference type="AlphaFoldDB" id="A0A846M6Q6"/>
<dbReference type="RefSeq" id="WP_167304876.1">
    <property type="nucleotide sequence ID" value="NZ_JAASQR010000004.1"/>
</dbReference>
<dbReference type="GO" id="GO:0016987">
    <property type="term" value="F:sigma factor activity"/>
    <property type="evidence" value="ECO:0007669"/>
    <property type="project" value="UniProtKB-KW"/>
</dbReference>
<dbReference type="GO" id="GO:0003677">
    <property type="term" value="F:DNA binding"/>
    <property type="evidence" value="ECO:0007669"/>
    <property type="project" value="InterPro"/>
</dbReference>
<dbReference type="InterPro" id="IPR014284">
    <property type="entry name" value="RNA_pol_sigma-70_dom"/>
</dbReference>
<dbReference type="Proteomes" id="UP000576821">
    <property type="component" value="Unassembled WGS sequence"/>
</dbReference>
<gene>
    <name evidence="7" type="ORF">FHS54_002967</name>
</gene>
<dbReference type="InterPro" id="IPR013249">
    <property type="entry name" value="RNA_pol_sigma70_r4_t2"/>
</dbReference>
<dbReference type="Gene3D" id="1.10.10.10">
    <property type="entry name" value="Winged helix-like DNA-binding domain superfamily/Winged helix DNA-binding domain"/>
    <property type="match status" value="1"/>
</dbReference>
<evidence type="ECO:0000313" key="7">
    <source>
        <dbReference type="EMBL" id="NIJ17967.1"/>
    </source>
</evidence>
<keyword evidence="4" id="KW-0804">Transcription</keyword>
<dbReference type="CDD" id="cd06171">
    <property type="entry name" value="Sigma70_r4"/>
    <property type="match status" value="1"/>
</dbReference>
<dbReference type="Gene3D" id="1.10.1740.10">
    <property type="match status" value="1"/>
</dbReference>
<evidence type="ECO:0000259" key="6">
    <source>
        <dbReference type="Pfam" id="PF08281"/>
    </source>
</evidence>
<keyword evidence="8" id="KW-1185">Reference proteome</keyword>
<comment type="similarity">
    <text evidence="1">Belongs to the sigma-70 factor family. ECF subfamily.</text>
</comment>